<feature type="zinc finger region" description="C3H1-type" evidence="4">
    <location>
        <begin position="220"/>
        <end position="247"/>
    </location>
</feature>
<accession>A0A1V9Z1W7</accession>
<dbReference type="InterPro" id="IPR036855">
    <property type="entry name" value="Znf_CCCH_sf"/>
</dbReference>
<dbReference type="Proteomes" id="UP000243579">
    <property type="component" value="Unassembled WGS sequence"/>
</dbReference>
<dbReference type="SUPFAM" id="SSF90229">
    <property type="entry name" value="CCCH zinc finger"/>
    <property type="match status" value="2"/>
</dbReference>
<keyword evidence="1 4" id="KW-0479">Metal-binding</keyword>
<dbReference type="InterPro" id="IPR036236">
    <property type="entry name" value="Znf_C2H2_sf"/>
</dbReference>
<dbReference type="AlphaFoldDB" id="A0A1V9Z1W7"/>
<dbReference type="GO" id="GO:0008270">
    <property type="term" value="F:zinc ion binding"/>
    <property type="evidence" value="ECO:0007669"/>
    <property type="project" value="UniProtKB-KW"/>
</dbReference>
<dbReference type="PROSITE" id="PS50103">
    <property type="entry name" value="ZF_C3H1"/>
    <property type="match status" value="2"/>
</dbReference>
<evidence type="ECO:0000313" key="8">
    <source>
        <dbReference type="EMBL" id="OQR91810.1"/>
    </source>
</evidence>
<dbReference type="Gene3D" id="3.30.1370.210">
    <property type="match status" value="1"/>
</dbReference>
<keyword evidence="2 4" id="KW-0863">Zinc-finger</keyword>
<dbReference type="EMBL" id="JNBR01000500">
    <property type="protein sequence ID" value="OQR91810.1"/>
    <property type="molecule type" value="Genomic_DNA"/>
</dbReference>
<evidence type="ECO:0000259" key="6">
    <source>
        <dbReference type="PROSITE" id="PS50103"/>
    </source>
</evidence>
<feature type="zinc finger region" description="C3H1-type" evidence="4">
    <location>
        <begin position="186"/>
        <end position="213"/>
    </location>
</feature>
<dbReference type="Gene3D" id="3.30.160.60">
    <property type="entry name" value="Classic Zinc Finger"/>
    <property type="match status" value="1"/>
</dbReference>
<dbReference type="PROSITE" id="PS00028">
    <property type="entry name" value="ZINC_FINGER_C2H2_1"/>
    <property type="match status" value="1"/>
</dbReference>
<evidence type="ECO:0000313" key="9">
    <source>
        <dbReference type="Proteomes" id="UP000243579"/>
    </source>
</evidence>
<dbReference type="Pfam" id="PF00642">
    <property type="entry name" value="zf-CCCH"/>
    <property type="match status" value="2"/>
</dbReference>
<comment type="caution">
    <text evidence="8">The sequence shown here is derived from an EMBL/GenBank/DDBJ whole genome shotgun (WGS) entry which is preliminary data.</text>
</comment>
<evidence type="ECO:0000256" key="4">
    <source>
        <dbReference type="PROSITE-ProRule" id="PRU00723"/>
    </source>
</evidence>
<dbReference type="SMART" id="SM00355">
    <property type="entry name" value="ZnF_C2H2"/>
    <property type="match status" value="2"/>
</dbReference>
<evidence type="ECO:0000256" key="2">
    <source>
        <dbReference type="ARBA" id="ARBA00022771"/>
    </source>
</evidence>
<dbReference type="PROSITE" id="PS50157">
    <property type="entry name" value="ZINC_FINGER_C2H2_2"/>
    <property type="match status" value="1"/>
</dbReference>
<feature type="region of interest" description="Disordered" evidence="5">
    <location>
        <begin position="41"/>
        <end position="66"/>
    </location>
</feature>
<dbReference type="STRING" id="1202772.A0A1V9Z1W7"/>
<evidence type="ECO:0008006" key="10">
    <source>
        <dbReference type="Google" id="ProtNLM"/>
    </source>
</evidence>
<evidence type="ECO:0000256" key="3">
    <source>
        <dbReference type="ARBA" id="ARBA00022833"/>
    </source>
</evidence>
<evidence type="ECO:0000259" key="7">
    <source>
        <dbReference type="PROSITE" id="PS50157"/>
    </source>
</evidence>
<dbReference type="InterPro" id="IPR000571">
    <property type="entry name" value="Znf_CCCH"/>
</dbReference>
<evidence type="ECO:0000256" key="5">
    <source>
        <dbReference type="SAM" id="MobiDB-lite"/>
    </source>
</evidence>
<feature type="compositionally biased region" description="Acidic residues" evidence="5">
    <location>
        <begin position="44"/>
        <end position="65"/>
    </location>
</feature>
<feature type="domain" description="C2H2-type" evidence="7">
    <location>
        <begin position="151"/>
        <end position="184"/>
    </location>
</feature>
<name>A0A1V9Z1W7_ACHHY</name>
<dbReference type="SMART" id="SM00356">
    <property type="entry name" value="ZnF_C3H1"/>
    <property type="match status" value="2"/>
</dbReference>
<dbReference type="OrthoDB" id="1914176at2759"/>
<proteinExistence type="predicted"/>
<feature type="domain" description="C3H1-type" evidence="6">
    <location>
        <begin position="186"/>
        <end position="213"/>
    </location>
</feature>
<sequence>MGKRTREAALLPIAKRLQQSADQVIAAPKAPEEDIEAKIKALEADLDSESEVSSSDEDDDEDEDAVVNLSKFQDEVVPALPEELLPKASCKVATHKQPKDKEKVKPKEKVKIVGKVPFACKPCGFIGADLDDFLAHKKSSEHAEVCGQVVFKCKLCVKEFTSAEQLAEHKLGKWHLMRHRTKKEAFQAPRVCYDFVRGSCAYGDKCNFDHSTVAPVAKKPKKARVCNQFAAGKCRFGDSCIFAHTTE</sequence>
<gene>
    <name evidence="8" type="ORF">ACHHYP_04348</name>
</gene>
<keyword evidence="9" id="KW-1185">Reference proteome</keyword>
<evidence type="ECO:0000256" key="1">
    <source>
        <dbReference type="ARBA" id="ARBA00022723"/>
    </source>
</evidence>
<protein>
    <recommendedName>
        <fullName evidence="10">Zinc finger protein</fullName>
    </recommendedName>
</protein>
<feature type="domain" description="C3H1-type" evidence="6">
    <location>
        <begin position="220"/>
        <end position="247"/>
    </location>
</feature>
<keyword evidence="3 4" id="KW-0862">Zinc</keyword>
<organism evidence="8 9">
    <name type="scientific">Achlya hypogyna</name>
    <name type="common">Oomycete</name>
    <name type="synonym">Protoachlya hypogyna</name>
    <dbReference type="NCBI Taxonomy" id="1202772"/>
    <lineage>
        <taxon>Eukaryota</taxon>
        <taxon>Sar</taxon>
        <taxon>Stramenopiles</taxon>
        <taxon>Oomycota</taxon>
        <taxon>Saprolegniomycetes</taxon>
        <taxon>Saprolegniales</taxon>
        <taxon>Achlyaceae</taxon>
        <taxon>Achlya</taxon>
    </lineage>
</organism>
<reference evidence="8 9" key="1">
    <citation type="journal article" date="2014" name="Genome Biol. Evol.">
        <title>The secreted proteins of Achlya hypogyna and Thraustotheca clavata identify the ancestral oomycete secretome and reveal gene acquisitions by horizontal gene transfer.</title>
        <authorList>
            <person name="Misner I."/>
            <person name="Blouin N."/>
            <person name="Leonard G."/>
            <person name="Richards T.A."/>
            <person name="Lane C.E."/>
        </authorList>
    </citation>
    <scope>NUCLEOTIDE SEQUENCE [LARGE SCALE GENOMIC DNA]</scope>
    <source>
        <strain evidence="8 9">ATCC 48635</strain>
    </source>
</reference>
<dbReference type="InterPro" id="IPR013087">
    <property type="entry name" value="Znf_C2H2_type"/>
</dbReference>
<dbReference type="SUPFAM" id="SSF57667">
    <property type="entry name" value="beta-beta-alpha zinc fingers"/>
    <property type="match status" value="1"/>
</dbReference>